<evidence type="ECO:0000313" key="2">
    <source>
        <dbReference type="Proteomes" id="UP000184383"/>
    </source>
</evidence>
<dbReference type="AlphaFoldDB" id="A0A1L9R5F2"/>
<dbReference type="VEuPathDB" id="FungiDB:ASPWEDRAFT_176826"/>
<dbReference type="Proteomes" id="UP000184383">
    <property type="component" value="Unassembled WGS sequence"/>
</dbReference>
<evidence type="ECO:0000313" key="1">
    <source>
        <dbReference type="EMBL" id="OJJ30156.1"/>
    </source>
</evidence>
<dbReference type="OrthoDB" id="4177946at2759"/>
<dbReference type="GeneID" id="63747409"/>
<proteinExistence type="predicted"/>
<keyword evidence="2" id="KW-1185">Reference proteome</keyword>
<gene>
    <name evidence="1" type="ORF">ASPWEDRAFT_176826</name>
</gene>
<dbReference type="EMBL" id="KV878217">
    <property type="protein sequence ID" value="OJJ30156.1"/>
    <property type="molecule type" value="Genomic_DNA"/>
</dbReference>
<accession>A0A1L9R5F2</accession>
<dbReference type="RefSeq" id="XP_040683833.1">
    <property type="nucleotide sequence ID" value="XM_040831561.1"/>
</dbReference>
<name>A0A1L9R5F2_ASPWE</name>
<reference evidence="2" key="1">
    <citation type="journal article" date="2017" name="Genome Biol.">
        <title>Comparative genomics reveals high biological diversity and specific adaptations in the industrially and medically important fungal genus Aspergillus.</title>
        <authorList>
            <person name="de Vries R.P."/>
            <person name="Riley R."/>
            <person name="Wiebenga A."/>
            <person name="Aguilar-Osorio G."/>
            <person name="Amillis S."/>
            <person name="Uchima C.A."/>
            <person name="Anderluh G."/>
            <person name="Asadollahi M."/>
            <person name="Askin M."/>
            <person name="Barry K."/>
            <person name="Battaglia E."/>
            <person name="Bayram O."/>
            <person name="Benocci T."/>
            <person name="Braus-Stromeyer S.A."/>
            <person name="Caldana C."/>
            <person name="Canovas D."/>
            <person name="Cerqueira G.C."/>
            <person name="Chen F."/>
            <person name="Chen W."/>
            <person name="Choi C."/>
            <person name="Clum A."/>
            <person name="Dos Santos R.A."/>
            <person name="Damasio A.R."/>
            <person name="Diallinas G."/>
            <person name="Emri T."/>
            <person name="Fekete E."/>
            <person name="Flipphi M."/>
            <person name="Freyberg S."/>
            <person name="Gallo A."/>
            <person name="Gournas C."/>
            <person name="Habgood R."/>
            <person name="Hainaut M."/>
            <person name="Harispe M.L."/>
            <person name="Henrissat B."/>
            <person name="Hilden K.S."/>
            <person name="Hope R."/>
            <person name="Hossain A."/>
            <person name="Karabika E."/>
            <person name="Karaffa L."/>
            <person name="Karanyi Z."/>
            <person name="Krasevec N."/>
            <person name="Kuo A."/>
            <person name="Kusch H."/>
            <person name="LaButti K."/>
            <person name="Lagendijk E.L."/>
            <person name="Lapidus A."/>
            <person name="Levasseur A."/>
            <person name="Lindquist E."/>
            <person name="Lipzen A."/>
            <person name="Logrieco A.F."/>
            <person name="MacCabe A."/>
            <person name="Maekelae M.R."/>
            <person name="Malavazi I."/>
            <person name="Melin P."/>
            <person name="Meyer V."/>
            <person name="Mielnichuk N."/>
            <person name="Miskei M."/>
            <person name="Molnar A.P."/>
            <person name="Mule G."/>
            <person name="Ngan C.Y."/>
            <person name="Orejas M."/>
            <person name="Orosz E."/>
            <person name="Ouedraogo J.P."/>
            <person name="Overkamp K.M."/>
            <person name="Park H.-S."/>
            <person name="Perrone G."/>
            <person name="Piumi F."/>
            <person name="Punt P.J."/>
            <person name="Ram A.F."/>
            <person name="Ramon A."/>
            <person name="Rauscher S."/>
            <person name="Record E."/>
            <person name="Riano-Pachon D.M."/>
            <person name="Robert V."/>
            <person name="Roehrig J."/>
            <person name="Ruller R."/>
            <person name="Salamov A."/>
            <person name="Salih N.S."/>
            <person name="Samson R.A."/>
            <person name="Sandor E."/>
            <person name="Sanguinetti M."/>
            <person name="Schuetze T."/>
            <person name="Sepcic K."/>
            <person name="Shelest E."/>
            <person name="Sherlock G."/>
            <person name="Sophianopoulou V."/>
            <person name="Squina F.M."/>
            <person name="Sun H."/>
            <person name="Susca A."/>
            <person name="Todd R.B."/>
            <person name="Tsang A."/>
            <person name="Unkles S.E."/>
            <person name="van de Wiele N."/>
            <person name="van Rossen-Uffink D."/>
            <person name="Oliveira J.V."/>
            <person name="Vesth T.C."/>
            <person name="Visser J."/>
            <person name="Yu J.-H."/>
            <person name="Zhou M."/>
            <person name="Andersen M.R."/>
            <person name="Archer D.B."/>
            <person name="Baker S.E."/>
            <person name="Benoit I."/>
            <person name="Brakhage A.A."/>
            <person name="Braus G.H."/>
            <person name="Fischer R."/>
            <person name="Frisvad J.C."/>
            <person name="Goldman G.H."/>
            <person name="Houbraken J."/>
            <person name="Oakley B."/>
            <person name="Pocsi I."/>
            <person name="Scazzocchio C."/>
            <person name="Seiboth B."/>
            <person name="vanKuyk P.A."/>
            <person name="Wortman J."/>
            <person name="Dyer P.S."/>
            <person name="Grigoriev I.V."/>
        </authorList>
    </citation>
    <scope>NUCLEOTIDE SEQUENCE [LARGE SCALE GENOMIC DNA]</scope>
    <source>
        <strain evidence="2">DTO 134E9</strain>
    </source>
</reference>
<sequence>MQHYLLFDIINAFIHRLEANPNNENSLNAVVSGIVNHYFPPSKGYIVLPRRHQNGKLNGFLVQRVNGEQLQGRRRWDHLLVLIKTPDTAEIHKEQRDKEIGDLNTENRSCWGLDIDGVYFRFYEYRAGKSRDDRVVARGPPDHPIQEAYHVRDDVESIHAMLQCMDGNLPSVH</sequence>
<protein>
    <submittedName>
        <fullName evidence="1">Uncharacterized protein</fullName>
    </submittedName>
</protein>
<organism evidence="1 2">
    <name type="scientific">Aspergillus wentii DTO 134E9</name>
    <dbReference type="NCBI Taxonomy" id="1073089"/>
    <lineage>
        <taxon>Eukaryota</taxon>
        <taxon>Fungi</taxon>
        <taxon>Dikarya</taxon>
        <taxon>Ascomycota</taxon>
        <taxon>Pezizomycotina</taxon>
        <taxon>Eurotiomycetes</taxon>
        <taxon>Eurotiomycetidae</taxon>
        <taxon>Eurotiales</taxon>
        <taxon>Aspergillaceae</taxon>
        <taxon>Aspergillus</taxon>
        <taxon>Aspergillus subgen. Cremei</taxon>
    </lineage>
</organism>